<feature type="non-terminal residue" evidence="1">
    <location>
        <position position="1"/>
    </location>
</feature>
<sequence>CITEVKNMYGVHSTTINGKKKLVELQGSSAQISTVDWASKEGIKTLVSGVATEGGAVALIKGLAIFEADEDIYSYQDNQGRRWVEIMNFKDAFPTIGNEIDKIKLKIINRLEPELSKLWQKEYGKPLTQGSFPDLARFGSTSNKAIRMFFDEIEKFLKKTSTQGKMKNAFKMKSAEDSSVTDWNENIITKFKIETVIFNKNRLAVRFKDVDMDGEYSASDVLAKLFPDDPAATDREPFGPFIEKFRKKVGSVILTSQDDFETRIKELVDTANM</sequence>
<name>A0A382X322_9ZZZZ</name>
<reference evidence="1" key="1">
    <citation type="submission" date="2018-05" db="EMBL/GenBank/DDBJ databases">
        <authorList>
            <person name="Lanie J.A."/>
            <person name="Ng W.-L."/>
            <person name="Kazmierczak K.M."/>
            <person name="Andrzejewski T.M."/>
            <person name="Davidsen T.M."/>
            <person name="Wayne K.J."/>
            <person name="Tettelin H."/>
            <person name="Glass J.I."/>
            <person name="Rusch D."/>
            <person name="Podicherti R."/>
            <person name="Tsui H.-C.T."/>
            <person name="Winkler M.E."/>
        </authorList>
    </citation>
    <scope>NUCLEOTIDE SEQUENCE</scope>
</reference>
<organism evidence="1">
    <name type="scientific">marine metagenome</name>
    <dbReference type="NCBI Taxonomy" id="408172"/>
    <lineage>
        <taxon>unclassified sequences</taxon>
        <taxon>metagenomes</taxon>
        <taxon>ecological metagenomes</taxon>
    </lineage>
</organism>
<proteinExistence type="predicted"/>
<gene>
    <name evidence="1" type="ORF">METZ01_LOCUS418460</name>
</gene>
<accession>A0A382X322</accession>
<dbReference type="AlphaFoldDB" id="A0A382X322"/>
<dbReference type="EMBL" id="UINC01164648">
    <property type="protein sequence ID" value="SVD65606.1"/>
    <property type="molecule type" value="Genomic_DNA"/>
</dbReference>
<feature type="non-terminal residue" evidence="1">
    <location>
        <position position="273"/>
    </location>
</feature>
<evidence type="ECO:0000313" key="1">
    <source>
        <dbReference type="EMBL" id="SVD65606.1"/>
    </source>
</evidence>
<protein>
    <submittedName>
        <fullName evidence="1">Uncharacterized protein</fullName>
    </submittedName>
</protein>